<name>A0A0S4JBB3_BODSA</name>
<reference evidence="2" key="1">
    <citation type="submission" date="2015-09" db="EMBL/GenBank/DDBJ databases">
        <authorList>
            <consortium name="Pathogen Informatics"/>
        </authorList>
    </citation>
    <scope>NUCLEOTIDE SEQUENCE [LARGE SCALE GENOMIC DNA]</scope>
    <source>
        <strain evidence="2">Lake Konstanz</strain>
    </source>
</reference>
<organism evidence="1 2">
    <name type="scientific">Bodo saltans</name>
    <name type="common">Flagellated protozoan</name>
    <dbReference type="NCBI Taxonomy" id="75058"/>
    <lineage>
        <taxon>Eukaryota</taxon>
        <taxon>Discoba</taxon>
        <taxon>Euglenozoa</taxon>
        <taxon>Kinetoplastea</taxon>
        <taxon>Metakinetoplastina</taxon>
        <taxon>Eubodonida</taxon>
        <taxon>Bodonidae</taxon>
        <taxon>Bodo</taxon>
    </lineage>
</organism>
<dbReference type="AlphaFoldDB" id="A0A0S4JBB3"/>
<dbReference type="VEuPathDB" id="TriTrypDB:BSAL_10240"/>
<protein>
    <submittedName>
        <fullName evidence="1">Uncharacterized protein</fullName>
    </submittedName>
</protein>
<dbReference type="OrthoDB" id="275319at2759"/>
<gene>
    <name evidence="1" type="ORF">BSAL_10240</name>
</gene>
<dbReference type="EMBL" id="CYKH01001528">
    <property type="protein sequence ID" value="CUG87461.1"/>
    <property type="molecule type" value="Genomic_DNA"/>
</dbReference>
<evidence type="ECO:0000313" key="1">
    <source>
        <dbReference type="EMBL" id="CUG87461.1"/>
    </source>
</evidence>
<accession>A0A0S4JBB3</accession>
<dbReference type="CDD" id="cd23654">
    <property type="entry name" value="uS19"/>
    <property type="match status" value="1"/>
</dbReference>
<dbReference type="Proteomes" id="UP000051952">
    <property type="component" value="Unassembled WGS sequence"/>
</dbReference>
<evidence type="ECO:0000313" key="2">
    <source>
        <dbReference type="Proteomes" id="UP000051952"/>
    </source>
</evidence>
<sequence length="204" mass="22845">MRRFTSVGLVSSSHHIGGGSGAIIAAATANDQLVTPPHSPSSSAAATTSMTSCCAMQSARRHLKMAKSIFGFYLGRQGRRAYPFHRRPHMKNTASMNLSVPHFWSYATTKCQANFLPEENYITGDWTGKLFVSSRQVYTLQHSTSGAKCRMKRFPSVHEFNNPSRWNIGKELYSLSKPRMDLIDEQMLTKKQRLDYVKAGLLPK</sequence>
<keyword evidence="2" id="KW-1185">Reference proteome</keyword>
<dbReference type="OMA" id="SKRQVYT"/>
<proteinExistence type="predicted"/>